<reference evidence="6 7" key="1">
    <citation type="submission" date="2019-11" db="EMBL/GenBank/DDBJ databases">
        <title>Type strains purchased from KCTC, JCM and DSMZ.</title>
        <authorList>
            <person name="Lu H."/>
        </authorList>
    </citation>
    <scope>NUCLEOTIDE SEQUENCE [LARGE SCALE GENOMIC DNA]</scope>
    <source>
        <strain evidence="6 7">KCTC 22382</strain>
    </source>
</reference>
<evidence type="ECO:0000256" key="1">
    <source>
        <dbReference type="ARBA" id="ARBA00023015"/>
    </source>
</evidence>
<organism evidence="6 7">
    <name type="scientific">Duganella radicis</name>
    <dbReference type="NCBI Taxonomy" id="551988"/>
    <lineage>
        <taxon>Bacteria</taxon>
        <taxon>Pseudomonadati</taxon>
        <taxon>Pseudomonadota</taxon>
        <taxon>Betaproteobacteria</taxon>
        <taxon>Burkholderiales</taxon>
        <taxon>Oxalobacteraceae</taxon>
        <taxon>Telluria group</taxon>
        <taxon>Duganella</taxon>
    </lineage>
</organism>
<dbReference type="OrthoDB" id="8595767at2"/>
<dbReference type="EMBL" id="WNKY01000004">
    <property type="protein sequence ID" value="MTV37189.1"/>
    <property type="molecule type" value="Genomic_DNA"/>
</dbReference>
<evidence type="ECO:0000256" key="4">
    <source>
        <dbReference type="PROSITE-ProRule" id="PRU00335"/>
    </source>
</evidence>
<dbReference type="Gene3D" id="1.10.357.10">
    <property type="entry name" value="Tetracycline Repressor, domain 2"/>
    <property type="match status" value="1"/>
</dbReference>
<dbReference type="InterPro" id="IPR050109">
    <property type="entry name" value="HTH-type_TetR-like_transc_reg"/>
</dbReference>
<dbReference type="PROSITE" id="PS50977">
    <property type="entry name" value="HTH_TETR_2"/>
    <property type="match status" value="1"/>
</dbReference>
<keyword evidence="7" id="KW-1185">Reference proteome</keyword>
<dbReference type="InterPro" id="IPR009057">
    <property type="entry name" value="Homeodomain-like_sf"/>
</dbReference>
<dbReference type="InterPro" id="IPR001647">
    <property type="entry name" value="HTH_TetR"/>
</dbReference>
<dbReference type="GO" id="GO:0000976">
    <property type="term" value="F:transcription cis-regulatory region binding"/>
    <property type="evidence" value="ECO:0007669"/>
    <property type="project" value="TreeGrafter"/>
</dbReference>
<sequence length="183" mass="20153">MNVTSSSPVSDRTRNSILDAAAWVLARDPGATIAQIAQNANMSRSTVHRHFPERESLVHALRQRAGDEVLAAYANVGNDLARIRLLRLAHAFFDRADLLIAAYVSLSREDQLVTLDVADPTMRMLIERGHVDGSIDTSLHPAWFQQALWGLLFASWKSAANGSLSRFDAQAVLIRALEKLLAP</sequence>
<keyword evidence="2 4" id="KW-0238">DNA-binding</keyword>
<evidence type="ECO:0000256" key="3">
    <source>
        <dbReference type="ARBA" id="ARBA00023163"/>
    </source>
</evidence>
<dbReference type="AlphaFoldDB" id="A0A6L6PEP5"/>
<proteinExistence type="predicted"/>
<dbReference type="PANTHER" id="PTHR30055:SF234">
    <property type="entry name" value="HTH-TYPE TRANSCRIPTIONAL REGULATOR BETI"/>
    <property type="match status" value="1"/>
</dbReference>
<protein>
    <submittedName>
        <fullName evidence="6">TetR family transcriptional regulator</fullName>
    </submittedName>
</protein>
<name>A0A6L6PEP5_9BURK</name>
<dbReference type="RefSeq" id="WP_155462580.1">
    <property type="nucleotide sequence ID" value="NZ_WNKY01000004.1"/>
</dbReference>
<evidence type="ECO:0000259" key="5">
    <source>
        <dbReference type="PROSITE" id="PS50977"/>
    </source>
</evidence>
<evidence type="ECO:0000313" key="7">
    <source>
        <dbReference type="Proteomes" id="UP000475582"/>
    </source>
</evidence>
<accession>A0A6L6PEP5</accession>
<gene>
    <name evidence="6" type="ORF">GM676_06295</name>
</gene>
<keyword evidence="1" id="KW-0805">Transcription regulation</keyword>
<dbReference type="Proteomes" id="UP000475582">
    <property type="component" value="Unassembled WGS sequence"/>
</dbReference>
<dbReference type="PANTHER" id="PTHR30055">
    <property type="entry name" value="HTH-TYPE TRANSCRIPTIONAL REGULATOR RUTR"/>
    <property type="match status" value="1"/>
</dbReference>
<evidence type="ECO:0000256" key="2">
    <source>
        <dbReference type="ARBA" id="ARBA00023125"/>
    </source>
</evidence>
<evidence type="ECO:0000313" key="6">
    <source>
        <dbReference type="EMBL" id="MTV37189.1"/>
    </source>
</evidence>
<feature type="DNA-binding region" description="H-T-H motif" evidence="4">
    <location>
        <begin position="32"/>
        <end position="51"/>
    </location>
</feature>
<comment type="caution">
    <text evidence="6">The sequence shown here is derived from an EMBL/GenBank/DDBJ whole genome shotgun (WGS) entry which is preliminary data.</text>
</comment>
<dbReference type="SUPFAM" id="SSF46689">
    <property type="entry name" value="Homeodomain-like"/>
    <property type="match status" value="1"/>
</dbReference>
<feature type="domain" description="HTH tetR-type" evidence="5">
    <location>
        <begin position="11"/>
        <end position="69"/>
    </location>
</feature>
<keyword evidence="3" id="KW-0804">Transcription</keyword>
<dbReference type="Pfam" id="PF00440">
    <property type="entry name" value="TetR_N"/>
    <property type="match status" value="1"/>
</dbReference>
<dbReference type="GO" id="GO:0003700">
    <property type="term" value="F:DNA-binding transcription factor activity"/>
    <property type="evidence" value="ECO:0007669"/>
    <property type="project" value="TreeGrafter"/>
</dbReference>